<keyword evidence="2" id="KW-1185">Reference proteome</keyword>
<sequence length="259" mass="27539">MSARYSGSLRPPFGLNKEFVLQHRGCSGPYYATKDKLTTIVGRPPRDKPGEREKLRDVDTLNLARTPVAGGPIEWTRLSVSHIKLSAAVSNRVPRPKRINRAESTSAGLIAAGEAAPGAPRRRGGSLNPCGAAVFVQGSILSARRLRSNKLTQAVQDEEEPVSGGKKPAVQRSATCPAGARAVYPTTRRLGSVKEQRGSARGPPLFAQHFAQTPPRGIERMRTAFRGAAGRARALGTFCLSWTNAGAPSAPPVHAPTPA</sequence>
<evidence type="ECO:0000313" key="1">
    <source>
        <dbReference type="EMBL" id="KAG0443359.1"/>
    </source>
</evidence>
<evidence type="ECO:0000313" key="2">
    <source>
        <dbReference type="Proteomes" id="UP000805193"/>
    </source>
</evidence>
<protein>
    <submittedName>
        <fullName evidence="1">Uncharacterized protein</fullName>
    </submittedName>
</protein>
<dbReference type="Proteomes" id="UP000805193">
    <property type="component" value="Unassembled WGS sequence"/>
</dbReference>
<reference evidence="1 2" key="1">
    <citation type="journal article" date="2020" name="Cell">
        <title>Large-Scale Comparative Analyses of Tick Genomes Elucidate Their Genetic Diversity and Vector Capacities.</title>
        <authorList>
            <consortium name="Tick Genome and Microbiome Consortium (TIGMIC)"/>
            <person name="Jia N."/>
            <person name="Wang J."/>
            <person name="Shi W."/>
            <person name="Du L."/>
            <person name="Sun Y."/>
            <person name="Zhan W."/>
            <person name="Jiang J.F."/>
            <person name="Wang Q."/>
            <person name="Zhang B."/>
            <person name="Ji P."/>
            <person name="Bell-Sakyi L."/>
            <person name="Cui X.M."/>
            <person name="Yuan T.T."/>
            <person name="Jiang B.G."/>
            <person name="Yang W.F."/>
            <person name="Lam T.T."/>
            <person name="Chang Q.C."/>
            <person name="Ding S.J."/>
            <person name="Wang X.J."/>
            <person name="Zhu J.G."/>
            <person name="Ruan X.D."/>
            <person name="Zhao L."/>
            <person name="Wei J.T."/>
            <person name="Ye R.Z."/>
            <person name="Que T.C."/>
            <person name="Du C.H."/>
            <person name="Zhou Y.H."/>
            <person name="Cheng J.X."/>
            <person name="Dai P.F."/>
            <person name="Guo W.B."/>
            <person name="Han X.H."/>
            <person name="Huang E.J."/>
            <person name="Li L.F."/>
            <person name="Wei W."/>
            <person name="Gao Y.C."/>
            <person name="Liu J.Z."/>
            <person name="Shao H.Z."/>
            <person name="Wang X."/>
            <person name="Wang C.C."/>
            <person name="Yang T.C."/>
            <person name="Huo Q.B."/>
            <person name="Li W."/>
            <person name="Chen H.Y."/>
            <person name="Chen S.E."/>
            <person name="Zhou L.G."/>
            <person name="Ni X.B."/>
            <person name="Tian J.H."/>
            <person name="Sheng Y."/>
            <person name="Liu T."/>
            <person name="Pan Y.S."/>
            <person name="Xia L.Y."/>
            <person name="Li J."/>
            <person name="Zhao F."/>
            <person name="Cao W.C."/>
        </authorList>
    </citation>
    <scope>NUCLEOTIDE SEQUENCE [LARGE SCALE GENOMIC DNA]</scope>
    <source>
        <strain evidence="1">Iper-2018</strain>
    </source>
</reference>
<gene>
    <name evidence="1" type="ORF">HPB47_014991</name>
</gene>
<name>A0AC60QWH1_IXOPE</name>
<dbReference type="EMBL" id="JABSTQ010003536">
    <property type="protein sequence ID" value="KAG0443359.1"/>
    <property type="molecule type" value="Genomic_DNA"/>
</dbReference>
<proteinExistence type="predicted"/>
<organism evidence="1 2">
    <name type="scientific">Ixodes persulcatus</name>
    <name type="common">Taiga tick</name>
    <dbReference type="NCBI Taxonomy" id="34615"/>
    <lineage>
        <taxon>Eukaryota</taxon>
        <taxon>Metazoa</taxon>
        <taxon>Ecdysozoa</taxon>
        <taxon>Arthropoda</taxon>
        <taxon>Chelicerata</taxon>
        <taxon>Arachnida</taxon>
        <taxon>Acari</taxon>
        <taxon>Parasitiformes</taxon>
        <taxon>Ixodida</taxon>
        <taxon>Ixodoidea</taxon>
        <taxon>Ixodidae</taxon>
        <taxon>Ixodinae</taxon>
        <taxon>Ixodes</taxon>
    </lineage>
</organism>
<accession>A0AC60QWH1</accession>
<comment type="caution">
    <text evidence="1">The sequence shown here is derived from an EMBL/GenBank/DDBJ whole genome shotgun (WGS) entry which is preliminary data.</text>
</comment>